<organism evidence="1 2">
    <name type="scientific">Dietzia maris</name>
    <dbReference type="NCBI Taxonomy" id="37915"/>
    <lineage>
        <taxon>Bacteria</taxon>
        <taxon>Bacillati</taxon>
        <taxon>Actinomycetota</taxon>
        <taxon>Actinomycetes</taxon>
        <taxon>Mycobacteriales</taxon>
        <taxon>Dietziaceae</taxon>
        <taxon>Dietzia</taxon>
    </lineage>
</organism>
<protein>
    <submittedName>
        <fullName evidence="1">Uncharacterized protein</fullName>
    </submittedName>
</protein>
<gene>
    <name evidence="1" type="ORF">DQ226_08345</name>
</gene>
<sequence>MFPWLITDETLYVRLTPQNGLRRIRNGEPELQVIRGGWVVKLARAKKVRRLIVLNPDGTIRRVLRVSLAHHAYESSSPEKRPQPRAWFDIRDDHQAASLIGTRSPVIPARNPVKYG</sequence>
<proteinExistence type="predicted"/>
<accession>A0A365PA95</accession>
<name>A0A365PA95_9ACTN</name>
<reference evidence="1 2" key="1">
    <citation type="submission" date="2018-06" db="EMBL/GenBank/DDBJ databases">
        <title>Whole genome sequencing of four bacterial strains from South Shetland trench revealing bio-synthetic gene clusters.</title>
        <authorList>
            <person name="Abdel-Mageed W.M."/>
            <person name="Lehri B."/>
            <person name="Jarmusch S.A."/>
            <person name="Miranda K."/>
            <person name="Goodfellow M."/>
            <person name="Jaspars M."/>
            <person name="Karlyshev A.V."/>
        </authorList>
    </citation>
    <scope>NUCLEOTIDE SEQUENCE [LARGE SCALE GENOMIC DNA]</scope>
    <source>
        <strain evidence="1 2">SST1</strain>
    </source>
</reference>
<evidence type="ECO:0000313" key="1">
    <source>
        <dbReference type="EMBL" id="RBA36787.1"/>
    </source>
</evidence>
<comment type="caution">
    <text evidence="1">The sequence shown here is derived from an EMBL/GenBank/DDBJ whole genome shotgun (WGS) entry which is preliminary data.</text>
</comment>
<dbReference type="Proteomes" id="UP000252187">
    <property type="component" value="Unassembled WGS sequence"/>
</dbReference>
<dbReference type="EMBL" id="QNTT01000018">
    <property type="protein sequence ID" value="RBA36787.1"/>
    <property type="molecule type" value="Genomic_DNA"/>
</dbReference>
<evidence type="ECO:0000313" key="2">
    <source>
        <dbReference type="Proteomes" id="UP000252187"/>
    </source>
</evidence>
<dbReference type="AlphaFoldDB" id="A0A365PA95"/>